<feature type="domain" description="Insertion element IS150 protein InsJ-like helix-turn-helix" evidence="3">
    <location>
        <begin position="131"/>
        <end position="183"/>
    </location>
</feature>
<dbReference type="InterPro" id="IPR010921">
    <property type="entry name" value="Trp_repressor/repl_initiator"/>
</dbReference>
<dbReference type="InterPro" id="IPR055247">
    <property type="entry name" value="InsJ-like_HTH"/>
</dbReference>
<sequence length="230" mass="26693">MNKRKMKLSTEKRIDLIERILKKEINVSEAAKVAGVGLTTIYRWIGLYENEGPAGLAVTHKNRHYSKELKLTAVLAYLEGSNSLQEVAKNYGLRNKKQLEDWIKVYNTHGNFKSESGGSKVRQTKEFSPEERMEIVLYCIAQDYDYSATAVKYQAKYSSVYNWVKRYEKLGQVGLEDRRGRRKAAQTGRTSEEESQIKIAQLEEQLKYKQMEVDLLKKVKAFERRDLPNK</sequence>
<dbReference type="PANTHER" id="PTHR33795:SF1">
    <property type="entry name" value="INSERTION ELEMENT IS150 PROTEIN INSJ"/>
    <property type="match status" value="1"/>
</dbReference>
<dbReference type="GO" id="GO:0043565">
    <property type="term" value="F:sequence-specific DNA binding"/>
    <property type="evidence" value="ECO:0007669"/>
    <property type="project" value="InterPro"/>
</dbReference>
<keyword evidence="2" id="KW-0175">Coiled coil</keyword>
<comment type="caution">
    <text evidence="4">The sequence shown here is derived from an EMBL/GenBank/DDBJ whole genome shotgun (WGS) entry which is preliminary data.</text>
</comment>
<evidence type="ECO:0000313" key="5">
    <source>
        <dbReference type="Proteomes" id="UP000029381"/>
    </source>
</evidence>
<dbReference type="RefSeq" id="WP_038021767.1">
    <property type="nucleotide sequence ID" value="NZ_JPVT01000012.1"/>
</dbReference>
<evidence type="ECO:0000313" key="4">
    <source>
        <dbReference type="EMBL" id="KFN93104.1"/>
    </source>
</evidence>
<dbReference type="Pfam" id="PF13518">
    <property type="entry name" value="HTH_28"/>
    <property type="match status" value="1"/>
</dbReference>
<name>A0A091C817_9ENTE</name>
<dbReference type="InterPro" id="IPR009057">
    <property type="entry name" value="Homeodomain-like_sf"/>
</dbReference>
<dbReference type="AlphaFoldDB" id="A0A091C817"/>
<dbReference type="Proteomes" id="UP000029381">
    <property type="component" value="Unassembled WGS sequence"/>
</dbReference>
<dbReference type="PATRIC" id="fig|1302648.3.peg.113"/>
<accession>A0A091C817</accession>
<evidence type="ECO:0000256" key="1">
    <source>
        <dbReference type="ARBA" id="ARBA00038232"/>
    </source>
</evidence>
<dbReference type="SUPFAM" id="SSF46689">
    <property type="entry name" value="Homeodomain-like"/>
    <property type="match status" value="1"/>
</dbReference>
<protein>
    <recommendedName>
        <fullName evidence="3">Insertion element IS150 protein InsJ-like helix-turn-helix domain-containing protein</fullName>
    </recommendedName>
</protein>
<proteinExistence type="inferred from homology"/>
<evidence type="ECO:0000259" key="3">
    <source>
        <dbReference type="Pfam" id="PF13518"/>
    </source>
</evidence>
<feature type="coiled-coil region" evidence="2">
    <location>
        <begin position="192"/>
        <end position="219"/>
    </location>
</feature>
<reference evidence="4 5" key="1">
    <citation type="submission" date="2014-08" db="EMBL/GenBank/DDBJ databases">
        <title>Genome sequence of Tetragenococcus muriaticus.</title>
        <authorList>
            <person name="Chuea-nongthon C."/>
            <person name="Rodtong S."/>
            <person name="Yongsawatdigul J."/>
            <person name="Steele J.L."/>
            <person name="Liu X.-y."/>
            <person name="Speers J."/>
            <person name="Glasner J.D."/>
            <person name="Neeno-Eckwall E.C."/>
        </authorList>
    </citation>
    <scope>NUCLEOTIDE SEQUENCE [LARGE SCALE GENOMIC DNA]</scope>
    <source>
        <strain evidence="4 5">3MR10-3</strain>
    </source>
</reference>
<evidence type="ECO:0000256" key="2">
    <source>
        <dbReference type="SAM" id="Coils"/>
    </source>
</evidence>
<comment type="similarity">
    <text evidence="1">Belongs to the IS150/IS1296 orfA family.</text>
</comment>
<dbReference type="Pfam" id="PF13551">
    <property type="entry name" value="HTH_29"/>
    <property type="match status" value="1"/>
</dbReference>
<organism evidence="4 5">
    <name type="scientific">Tetragenococcus muriaticus 3MR10-3</name>
    <dbReference type="NCBI Taxonomy" id="1302648"/>
    <lineage>
        <taxon>Bacteria</taxon>
        <taxon>Bacillati</taxon>
        <taxon>Bacillota</taxon>
        <taxon>Bacilli</taxon>
        <taxon>Lactobacillales</taxon>
        <taxon>Enterococcaceae</taxon>
        <taxon>Tetragenococcus</taxon>
    </lineage>
</organism>
<dbReference type="InterPro" id="IPR036388">
    <property type="entry name" value="WH-like_DNA-bd_sf"/>
</dbReference>
<keyword evidence="5" id="KW-1185">Reference proteome</keyword>
<gene>
    <name evidence="4" type="ORF">TMU3MR103_0125</name>
</gene>
<dbReference type="EMBL" id="JPVT01000012">
    <property type="protein sequence ID" value="KFN93104.1"/>
    <property type="molecule type" value="Genomic_DNA"/>
</dbReference>
<dbReference type="Gene3D" id="1.10.10.10">
    <property type="entry name" value="Winged helix-like DNA-binding domain superfamily/Winged helix DNA-binding domain"/>
    <property type="match status" value="3"/>
</dbReference>
<dbReference type="SUPFAM" id="SSF48295">
    <property type="entry name" value="TrpR-like"/>
    <property type="match status" value="2"/>
</dbReference>
<dbReference type="PANTHER" id="PTHR33795">
    <property type="entry name" value="INSERTION ELEMENT IS150 PROTEIN INSJ"/>
    <property type="match status" value="1"/>
</dbReference>
<dbReference type="InterPro" id="IPR052057">
    <property type="entry name" value="IS150/IS1296_orfA-like"/>
</dbReference>